<keyword evidence="1" id="KW-0547">Nucleotide-binding</keyword>
<dbReference type="InterPro" id="IPR011709">
    <property type="entry name" value="DEAD-box_helicase_OB_fold"/>
</dbReference>
<evidence type="ECO:0000256" key="5">
    <source>
        <dbReference type="ARBA" id="ARBA00022884"/>
    </source>
</evidence>
<dbReference type="SMART" id="SM00847">
    <property type="entry name" value="HA2"/>
    <property type="match status" value="1"/>
</dbReference>
<dbReference type="GO" id="GO:0004386">
    <property type="term" value="F:helicase activity"/>
    <property type="evidence" value="ECO:0007669"/>
    <property type="project" value="UniProtKB-KW"/>
</dbReference>
<protein>
    <submittedName>
        <fullName evidence="12">Putative helicase</fullName>
    </submittedName>
</protein>
<dbReference type="InterPro" id="IPR014720">
    <property type="entry name" value="dsRBD_dom"/>
</dbReference>
<reference evidence="12 13" key="1">
    <citation type="submission" date="2014-02" db="EMBL/GenBank/DDBJ databases">
        <title>Single nucleus genome sequencing reveals high similarity among nuclei of an endomycorrhizal fungus.</title>
        <authorList>
            <person name="Lin K."/>
            <person name="Geurts R."/>
            <person name="Zhang Z."/>
            <person name="Limpens E."/>
            <person name="Saunders D.G."/>
            <person name="Mu D."/>
            <person name="Pang E."/>
            <person name="Cao H."/>
            <person name="Cha H."/>
            <person name="Lin T."/>
            <person name="Zhou Q."/>
            <person name="Shang Y."/>
            <person name="Li Y."/>
            <person name="Ivanov S."/>
            <person name="Sharma T."/>
            <person name="Velzen R.V."/>
            <person name="Ruijter N.D."/>
            <person name="Aanen D.K."/>
            <person name="Win J."/>
            <person name="Kamoun S."/>
            <person name="Bisseling T."/>
            <person name="Huang S."/>
        </authorList>
    </citation>
    <scope>NUCLEOTIDE SEQUENCE [LARGE SCALE GENOMIC DNA]</scope>
    <source>
        <strain evidence="13">DAOM197198w</strain>
    </source>
</reference>
<dbReference type="InterPro" id="IPR011545">
    <property type="entry name" value="DEAD/DEAH_box_helicase_dom"/>
</dbReference>
<dbReference type="InterPro" id="IPR048333">
    <property type="entry name" value="HA2_WH"/>
</dbReference>
<dbReference type="OrthoDB" id="28053at2759"/>
<dbReference type="Pfam" id="PF00271">
    <property type="entry name" value="Helicase_C"/>
    <property type="match status" value="1"/>
</dbReference>
<evidence type="ECO:0000313" key="12">
    <source>
        <dbReference type="EMBL" id="EXX62022.1"/>
    </source>
</evidence>
<evidence type="ECO:0000256" key="8">
    <source>
        <dbReference type="SAM" id="MobiDB-lite"/>
    </source>
</evidence>
<dbReference type="InterPro" id="IPR014001">
    <property type="entry name" value="Helicase_ATP-bd"/>
</dbReference>
<evidence type="ECO:0000259" key="10">
    <source>
        <dbReference type="PROSITE" id="PS51192"/>
    </source>
</evidence>
<feature type="domain" description="Helicase C-terminal" evidence="11">
    <location>
        <begin position="969"/>
        <end position="1146"/>
    </location>
</feature>
<comment type="similarity">
    <text evidence="6">Belongs to the DExH box helicase family.</text>
</comment>
<dbReference type="SMART" id="SM00358">
    <property type="entry name" value="DSRM"/>
    <property type="match status" value="3"/>
</dbReference>
<dbReference type="GO" id="GO:0005524">
    <property type="term" value="F:ATP binding"/>
    <property type="evidence" value="ECO:0007669"/>
    <property type="project" value="UniProtKB-KW"/>
</dbReference>
<dbReference type="STRING" id="1432141.A0A015IXL8"/>
<keyword evidence="3 12" id="KW-0347">Helicase</keyword>
<organism evidence="12 13">
    <name type="scientific">Rhizophagus irregularis (strain DAOM 197198w)</name>
    <name type="common">Glomus intraradices</name>
    <dbReference type="NCBI Taxonomy" id="1432141"/>
    <lineage>
        <taxon>Eukaryota</taxon>
        <taxon>Fungi</taxon>
        <taxon>Fungi incertae sedis</taxon>
        <taxon>Mucoromycota</taxon>
        <taxon>Glomeromycotina</taxon>
        <taxon>Glomeromycetes</taxon>
        <taxon>Glomerales</taxon>
        <taxon>Glomeraceae</taxon>
        <taxon>Rhizophagus</taxon>
    </lineage>
</organism>
<dbReference type="PANTHER" id="PTHR18934:SF203">
    <property type="entry name" value="ATP-DEPENDENT RNA HELICASE A"/>
    <property type="match status" value="1"/>
</dbReference>
<evidence type="ECO:0000256" key="3">
    <source>
        <dbReference type="ARBA" id="ARBA00022806"/>
    </source>
</evidence>
<evidence type="ECO:0000256" key="7">
    <source>
        <dbReference type="PROSITE-ProRule" id="PRU00266"/>
    </source>
</evidence>
<dbReference type="SUPFAM" id="SSF54768">
    <property type="entry name" value="dsRNA-binding domain-like"/>
    <property type="match status" value="2"/>
</dbReference>
<keyword evidence="4" id="KW-0067">ATP-binding</keyword>
<sequence length="1549" mass="175338">MDKKSSYNIACNNYSSNQTNNNISPPQIHPKHNHLQEGYLNKEFHNHLSKSGHNLKMAHSTYYCNQNIQNQDNWKNGRRNTGIGAIQSSLPNQRRPLSYHEYNNQFIPVHLSQSTAQGNNYNTRGSSYQKSHFRLTHSQPYNRNVSSVFFNNQQQASNSNNMAHTKKRPLSPMPPIETISSKKYSHVEYSSSSANSNTVKSIGGENNMDITYTTMTSPRSAFTPVINNDININRSQPDHVNNRKSLTNNRSAKREKTLNLNPLPDLIYDMSYIDKKYNINSKHENESWLKSPKSFLNNLIRTPINWESFGPDDNKLHRATLTLEIDGSIIIGRGDAKTKKDAEKISYLDACYQIESKGLISNVQKYSSTIKKQSSSQLQSGKEVDPKKYVIEYCAIFDHVPIYNLNSIGPDHDLWWEAVVELPKDIVGRGRAKTKKEAELLAAEDFKKKAEEYQALHGKIPSLSEKNNMSEDIAKDFIKFYCKYFKFKNPEFSCKGIGPGHSMKWEASLIVDDHIIGTGKRSNKRDAQTSAYLDAAIALRKDSPDLWEKFENDRSKTKDASTPKPAPYISVQMSNQTYKTLNNLVSELQQAKMFQRKDKDIIANKGEKVEKNNLDQTDNKKGSINQEQLNSILDTESERLFKVYQDYLKSTNTEKLRSNRSRLPISDYTNPILDAIESNPVTVVVGSTGCGKTTQLPQLIFEKEIIKHQGARCNIIVTQPRRIAAISVAQRVAYERSERLGLSVGYQVRFESVMPASAGSILYCTTGVFLRRMHEEKNGKDVLEGVTHIVVDEVHERDMNADFLLVILKRILHERRRNKLPPIKLILMSATIDTGIFAEYFGDFFSNGRCPVVRVPGKTYPVQQYFIDDFVLKLRDFYKPPQLDYDETSKYVDREKKFQPRKLPPTKFVSSKGTVQGKKYLTMDIDSDEIDSHSSEIDDNDTSSIGGFIERKHSDEQIDAEIPYHLISLVIAHIVHTTEEGAILVFLPGWEEIMALNRLLTTSPYPLGIDFSDQSRFRIHMLHSSLPSLSQQEVFEPLPNPKMRKIILATNIAETSITIQDVVHVIDSGKVKEKRYDPSKRMTNLVTTWISQSNSRQRSGRAGRVREGEYYVMMSRARYQNLEGYSTPEMLRSDLQEICLHIKALDLPASIGDVLAQAIQPPDHASVSAALENLKSLQALDSAEELTPLGKVLATLPMEPGLGKMVLLGAIFQCLDPILTIAACISSKSPFLSPPQAKDRADEIKVHWAQGLSSDHFAILNAYKAWYELQSSGNYHEANKFCTDNFLNRTGLQTIEQVKIQLLNLLERAGVVPKHYPQRDYGEPRGLALGPPEYNLNSNCLPLLRSLICAGVYPNISLKTSKKTYQTRHESITFIHPASVNYKGRAAKLARNYRVGNGIIGSESDESLFAPIGTLYAYSTKIKKSGKQIYLRSTTRIDPLSVILFGGETKQNDSLLLTIDEWLTFCGNGKIIESMNKLKLLLENCLAQVYERLDTNVNNSNNSAFVQNNKLNLAGKLDEDDEKDKAKLVRGIVEILDKLEHDSVDKTRY</sequence>
<dbReference type="InterPro" id="IPR027417">
    <property type="entry name" value="P-loop_NTPase"/>
</dbReference>
<dbReference type="Pfam" id="PF00270">
    <property type="entry name" value="DEAD"/>
    <property type="match status" value="1"/>
</dbReference>
<dbReference type="SUPFAM" id="SSF52540">
    <property type="entry name" value="P-loop containing nucleoside triphosphate hydrolases"/>
    <property type="match status" value="1"/>
</dbReference>
<evidence type="ECO:0000313" key="13">
    <source>
        <dbReference type="Proteomes" id="UP000022910"/>
    </source>
</evidence>
<accession>A0A015IXL8</accession>
<dbReference type="SMR" id="A0A015IXL8"/>
<dbReference type="SMART" id="SM00487">
    <property type="entry name" value="DEXDc"/>
    <property type="match status" value="1"/>
</dbReference>
<feature type="domain" description="DRBM" evidence="9">
    <location>
        <begin position="385"/>
        <end position="452"/>
    </location>
</feature>
<keyword evidence="13" id="KW-1185">Reference proteome</keyword>
<dbReference type="CDD" id="cd17917">
    <property type="entry name" value="DEXHc_RHA-like"/>
    <property type="match status" value="1"/>
</dbReference>
<dbReference type="Proteomes" id="UP000022910">
    <property type="component" value="Unassembled WGS sequence"/>
</dbReference>
<dbReference type="GO" id="GO:0003723">
    <property type="term" value="F:RNA binding"/>
    <property type="evidence" value="ECO:0007669"/>
    <property type="project" value="UniProtKB-UniRule"/>
</dbReference>
<keyword evidence="5 7" id="KW-0694">RNA-binding</keyword>
<dbReference type="OMA" id="MCKLVCR"/>
<feature type="domain" description="DRBM" evidence="9">
    <location>
        <begin position="485"/>
        <end position="541"/>
    </location>
</feature>
<dbReference type="Pfam" id="PF00035">
    <property type="entry name" value="dsrm"/>
    <property type="match status" value="2"/>
</dbReference>
<dbReference type="Pfam" id="PF21010">
    <property type="entry name" value="HA2_C"/>
    <property type="match status" value="1"/>
</dbReference>
<name>A0A015IXL8_RHIIW</name>
<dbReference type="EMBL" id="JEMT01024923">
    <property type="protein sequence ID" value="EXX62022.1"/>
    <property type="molecule type" value="Genomic_DNA"/>
</dbReference>
<dbReference type="Gene3D" id="3.40.50.300">
    <property type="entry name" value="P-loop containing nucleotide triphosphate hydrolases"/>
    <property type="match status" value="2"/>
</dbReference>
<dbReference type="SMART" id="SM00490">
    <property type="entry name" value="HELICc"/>
    <property type="match status" value="1"/>
</dbReference>
<dbReference type="CDD" id="cd10845">
    <property type="entry name" value="DSRM_RNAse_III_family"/>
    <property type="match status" value="1"/>
</dbReference>
<dbReference type="FunFam" id="3.40.50.300:FF:000526">
    <property type="entry name" value="DExH-box ATP-dependent RNA helicase DExH3"/>
    <property type="match status" value="1"/>
</dbReference>
<evidence type="ECO:0000256" key="6">
    <source>
        <dbReference type="ARBA" id="ARBA00060772"/>
    </source>
</evidence>
<evidence type="ECO:0000256" key="2">
    <source>
        <dbReference type="ARBA" id="ARBA00022801"/>
    </source>
</evidence>
<comment type="caution">
    <text evidence="12">The sequence shown here is derived from an EMBL/GenBank/DDBJ whole genome shotgun (WGS) entry which is preliminary data.</text>
</comment>
<dbReference type="PROSITE" id="PS51194">
    <property type="entry name" value="HELICASE_CTER"/>
    <property type="match status" value="1"/>
</dbReference>
<dbReference type="HOGENOM" id="CLU_001832_1_1_1"/>
<dbReference type="Pfam" id="PF07717">
    <property type="entry name" value="OB_NTP_bind"/>
    <property type="match status" value="1"/>
</dbReference>
<keyword evidence="2" id="KW-0378">Hydrolase</keyword>
<dbReference type="PROSITE" id="PS51192">
    <property type="entry name" value="HELICASE_ATP_BIND_1"/>
    <property type="match status" value="1"/>
</dbReference>
<evidence type="ECO:0000256" key="1">
    <source>
        <dbReference type="ARBA" id="ARBA00022741"/>
    </source>
</evidence>
<dbReference type="CDD" id="cd00048">
    <property type="entry name" value="DSRM_SF"/>
    <property type="match status" value="1"/>
</dbReference>
<dbReference type="PANTHER" id="PTHR18934">
    <property type="entry name" value="ATP-DEPENDENT RNA HELICASE"/>
    <property type="match status" value="1"/>
</dbReference>
<dbReference type="Gene3D" id="1.20.120.1080">
    <property type="match status" value="1"/>
</dbReference>
<dbReference type="GO" id="GO:0016787">
    <property type="term" value="F:hydrolase activity"/>
    <property type="evidence" value="ECO:0007669"/>
    <property type="project" value="UniProtKB-KW"/>
</dbReference>
<dbReference type="InterPro" id="IPR001650">
    <property type="entry name" value="Helicase_C-like"/>
</dbReference>
<evidence type="ECO:0000256" key="4">
    <source>
        <dbReference type="ARBA" id="ARBA00022840"/>
    </source>
</evidence>
<gene>
    <name evidence="12" type="ORF">RirG_165560</name>
</gene>
<feature type="region of interest" description="Disordered" evidence="8">
    <location>
        <begin position="234"/>
        <end position="254"/>
    </location>
</feature>
<dbReference type="PROSITE" id="PS50137">
    <property type="entry name" value="DS_RBD"/>
    <property type="match status" value="2"/>
</dbReference>
<evidence type="ECO:0000259" key="9">
    <source>
        <dbReference type="PROSITE" id="PS50137"/>
    </source>
</evidence>
<feature type="domain" description="Helicase ATP-binding" evidence="10">
    <location>
        <begin position="673"/>
        <end position="850"/>
    </location>
</feature>
<dbReference type="Pfam" id="PF04408">
    <property type="entry name" value="WHD_HA2"/>
    <property type="match status" value="1"/>
</dbReference>
<dbReference type="Gene3D" id="3.30.160.20">
    <property type="match status" value="2"/>
</dbReference>
<proteinExistence type="inferred from homology"/>
<dbReference type="CDD" id="cd18791">
    <property type="entry name" value="SF2_C_RHA"/>
    <property type="match status" value="1"/>
</dbReference>
<dbReference type="InterPro" id="IPR007502">
    <property type="entry name" value="Helicase-assoc_dom"/>
</dbReference>
<dbReference type="FunFam" id="1.20.120.1080:FF:000002">
    <property type="entry name" value="Putative ATP-dependent RNA helicase DHX36"/>
    <property type="match status" value="1"/>
</dbReference>
<evidence type="ECO:0000259" key="11">
    <source>
        <dbReference type="PROSITE" id="PS51194"/>
    </source>
</evidence>